<evidence type="ECO:0000313" key="12">
    <source>
        <dbReference type="RefSeq" id="XP_026738354.1"/>
    </source>
</evidence>
<feature type="transmembrane region" description="Helical" evidence="10">
    <location>
        <begin position="116"/>
        <end position="134"/>
    </location>
</feature>
<evidence type="ECO:0000256" key="6">
    <source>
        <dbReference type="ARBA" id="ARBA00022989"/>
    </source>
</evidence>
<keyword evidence="5" id="KW-0552">Olfaction</keyword>
<keyword evidence="11" id="KW-1185">Reference proteome</keyword>
<evidence type="ECO:0000256" key="9">
    <source>
        <dbReference type="ARBA" id="ARBA00023224"/>
    </source>
</evidence>
<dbReference type="OrthoDB" id="7476568at2759"/>
<reference evidence="12" key="1">
    <citation type="submission" date="2025-08" db="UniProtKB">
        <authorList>
            <consortium name="RefSeq"/>
        </authorList>
    </citation>
    <scope>IDENTIFICATION</scope>
</reference>
<proteinExistence type="predicted"/>
<name>A0A7E5WCH9_TRINI</name>
<dbReference type="AlphaFoldDB" id="A0A7E5WCH9"/>
<dbReference type="GO" id="GO:0005886">
    <property type="term" value="C:plasma membrane"/>
    <property type="evidence" value="ECO:0007669"/>
    <property type="project" value="UniProtKB-SubCell"/>
</dbReference>
<evidence type="ECO:0000256" key="2">
    <source>
        <dbReference type="ARBA" id="ARBA00022475"/>
    </source>
</evidence>
<evidence type="ECO:0000256" key="10">
    <source>
        <dbReference type="SAM" id="Phobius"/>
    </source>
</evidence>
<evidence type="ECO:0000256" key="8">
    <source>
        <dbReference type="ARBA" id="ARBA00023170"/>
    </source>
</evidence>
<evidence type="ECO:0000256" key="7">
    <source>
        <dbReference type="ARBA" id="ARBA00023136"/>
    </source>
</evidence>
<evidence type="ECO:0000256" key="4">
    <source>
        <dbReference type="ARBA" id="ARBA00022692"/>
    </source>
</evidence>
<dbReference type="InParanoid" id="A0A7E5WCH9"/>
<dbReference type="Proteomes" id="UP000322000">
    <property type="component" value="Chromosome 15"/>
</dbReference>
<keyword evidence="7 10" id="KW-0472">Membrane</keyword>
<feature type="transmembrane region" description="Helical" evidence="10">
    <location>
        <begin position="91"/>
        <end position="109"/>
    </location>
</feature>
<evidence type="ECO:0000313" key="11">
    <source>
        <dbReference type="Proteomes" id="UP000322000"/>
    </source>
</evidence>
<accession>A0A7E5WCH9</accession>
<feature type="transmembrane region" description="Helical" evidence="10">
    <location>
        <begin position="189"/>
        <end position="209"/>
    </location>
</feature>
<dbReference type="GO" id="GO:0005549">
    <property type="term" value="F:odorant binding"/>
    <property type="evidence" value="ECO:0007669"/>
    <property type="project" value="InterPro"/>
</dbReference>
<dbReference type="GO" id="GO:0004984">
    <property type="term" value="F:olfactory receptor activity"/>
    <property type="evidence" value="ECO:0007669"/>
    <property type="project" value="InterPro"/>
</dbReference>
<gene>
    <name evidence="12" type="primary">LOC113501425</name>
</gene>
<dbReference type="Pfam" id="PF02949">
    <property type="entry name" value="7tm_6"/>
    <property type="match status" value="1"/>
</dbReference>
<organism evidence="11 12">
    <name type="scientific">Trichoplusia ni</name>
    <name type="common">Cabbage looper</name>
    <dbReference type="NCBI Taxonomy" id="7111"/>
    <lineage>
        <taxon>Eukaryota</taxon>
        <taxon>Metazoa</taxon>
        <taxon>Ecdysozoa</taxon>
        <taxon>Arthropoda</taxon>
        <taxon>Hexapoda</taxon>
        <taxon>Insecta</taxon>
        <taxon>Pterygota</taxon>
        <taxon>Neoptera</taxon>
        <taxon>Endopterygota</taxon>
        <taxon>Lepidoptera</taxon>
        <taxon>Glossata</taxon>
        <taxon>Ditrysia</taxon>
        <taxon>Noctuoidea</taxon>
        <taxon>Noctuidae</taxon>
        <taxon>Plusiinae</taxon>
        <taxon>Trichoplusia</taxon>
    </lineage>
</organism>
<dbReference type="GO" id="GO:0007165">
    <property type="term" value="P:signal transduction"/>
    <property type="evidence" value="ECO:0007669"/>
    <property type="project" value="UniProtKB-KW"/>
</dbReference>
<keyword evidence="9" id="KW-0807">Transducer</keyword>
<sequence>MEGPHYYQQNETLEYYKVEIKQILYHLAVVLREPYNNRELEATAVRKVRVYSTLFFIISLMFVSAGGISAIHKVVTAGEIFCPVIPAWPSLSDTSLLSLVIRIIFYIFWLMYDVRVMAMFTLLLSMLVMIFYQFKNLQCYFYSLDKIFLEENLSQREKELKYENAFKLGIYMHAETLWVKKQNQHVCEWIFASEVTMSFIGLMVQLITIVSGKRDVSTVGTTFSMIMLTLISLAFFMWNGGDITIEALKVSDAMYFSGWENCSGQSSARVRKLVACAIRQAQEPVVYKTLGVVEFSYDAYVKISKLPYTVVSMFY</sequence>
<dbReference type="PANTHER" id="PTHR21137">
    <property type="entry name" value="ODORANT RECEPTOR"/>
    <property type="match status" value="1"/>
</dbReference>
<feature type="transmembrane region" description="Helical" evidence="10">
    <location>
        <begin position="48"/>
        <end position="71"/>
    </location>
</feature>
<dbReference type="KEGG" id="tnl:113501425"/>
<dbReference type="InterPro" id="IPR004117">
    <property type="entry name" value="7tm6_olfct_rcpt"/>
</dbReference>
<comment type="subcellular location">
    <subcellularLocation>
        <location evidence="1">Cell membrane</location>
        <topology evidence="1">Multi-pass membrane protein</topology>
    </subcellularLocation>
</comment>
<keyword evidence="6 10" id="KW-1133">Transmembrane helix</keyword>
<dbReference type="RefSeq" id="XP_026738354.1">
    <property type="nucleotide sequence ID" value="XM_026882553.1"/>
</dbReference>
<feature type="transmembrane region" description="Helical" evidence="10">
    <location>
        <begin position="216"/>
        <end position="238"/>
    </location>
</feature>
<evidence type="ECO:0000256" key="1">
    <source>
        <dbReference type="ARBA" id="ARBA00004651"/>
    </source>
</evidence>
<dbReference type="GeneID" id="113501425"/>
<keyword evidence="8" id="KW-0675">Receptor</keyword>
<protein>
    <submittedName>
        <fullName evidence="12">Uncharacterized protein LOC113501425</fullName>
    </submittedName>
</protein>
<evidence type="ECO:0000256" key="3">
    <source>
        <dbReference type="ARBA" id="ARBA00022606"/>
    </source>
</evidence>
<dbReference type="PANTHER" id="PTHR21137:SF35">
    <property type="entry name" value="ODORANT RECEPTOR 19A-RELATED"/>
    <property type="match status" value="1"/>
</dbReference>
<keyword evidence="4 10" id="KW-0812">Transmembrane</keyword>
<keyword evidence="2" id="KW-1003">Cell membrane</keyword>
<evidence type="ECO:0000256" key="5">
    <source>
        <dbReference type="ARBA" id="ARBA00022725"/>
    </source>
</evidence>
<keyword evidence="3" id="KW-0716">Sensory transduction</keyword>